<name>A0A1M7JEX0_9BRAD</name>
<organism evidence="1 2">
    <name type="scientific">Bradyrhizobium lablabi</name>
    <dbReference type="NCBI Taxonomy" id="722472"/>
    <lineage>
        <taxon>Bacteria</taxon>
        <taxon>Pseudomonadati</taxon>
        <taxon>Pseudomonadota</taxon>
        <taxon>Alphaproteobacteria</taxon>
        <taxon>Hyphomicrobiales</taxon>
        <taxon>Nitrobacteraceae</taxon>
        <taxon>Bradyrhizobium</taxon>
    </lineage>
</organism>
<evidence type="ECO:0000313" key="2">
    <source>
        <dbReference type="Proteomes" id="UP000183208"/>
    </source>
</evidence>
<dbReference type="Proteomes" id="UP000183208">
    <property type="component" value="Unassembled WGS sequence"/>
</dbReference>
<dbReference type="AlphaFoldDB" id="A0A1M7JEX0"/>
<dbReference type="EMBL" id="FNTI01000001">
    <property type="protein sequence ID" value="SEE51159.1"/>
    <property type="molecule type" value="Genomic_DNA"/>
</dbReference>
<accession>A0A1M7JEX0</accession>
<protein>
    <submittedName>
        <fullName evidence="1">Uncharacterized protein</fullName>
    </submittedName>
</protein>
<proteinExistence type="predicted"/>
<reference evidence="1 2" key="1">
    <citation type="submission" date="2016-10" db="EMBL/GenBank/DDBJ databases">
        <authorList>
            <person name="de Groot N.N."/>
        </authorList>
    </citation>
    <scope>NUCLEOTIDE SEQUENCE [LARGE SCALE GENOMIC DNA]</scope>
    <source>
        <strain evidence="1 2">GAS522</strain>
    </source>
</reference>
<sequence length="290" mass="31158">MSDNVSIDPQTGRPIIDPKFYSDALDIVRNNPGAPSAAAAVRTMFDWGESQQNKEVKAVDDPLVKQGLTDRLFDPTNPTTRIDLMKASAAGKLSDHSFQSMERLVTELETSPLKGPVWQATAAAAKDALIVSIPGAIGKDMKGTESYASFMQSFIPQYLAKSRAGTLEPNALDVKDPNSMISKAMAPFKRTAAQRMSDYVVSFGGLANVPEPPAPATPTPSAVPKLPADREAGHVYPTPQGPYKWTGTGWVKPDAEAFSSGAAMQYNEATRQWRNKASGAVYDSVGRPVK</sequence>
<evidence type="ECO:0000313" key="1">
    <source>
        <dbReference type="EMBL" id="SEE51159.1"/>
    </source>
</evidence>
<gene>
    <name evidence="1" type="ORF">SAMN05444171_7796</name>
</gene>